<keyword evidence="2" id="KW-1185">Reference proteome</keyword>
<gene>
    <name evidence="1" type="ORF">NEE01_23360</name>
</gene>
<sequence>MSAKAGLINPTEWSNWFVNGLPIGAIIRPDIVDMTRLPKFDCVAECVESRRQVD</sequence>
<dbReference type="AlphaFoldDB" id="A0AA42CWE4"/>
<evidence type="ECO:0000313" key="2">
    <source>
        <dbReference type="Proteomes" id="UP001165565"/>
    </source>
</evidence>
<accession>A0AA42CWE4</accession>
<dbReference type="Proteomes" id="UP001165565">
    <property type="component" value="Unassembled WGS sequence"/>
</dbReference>
<proteinExistence type="predicted"/>
<comment type="caution">
    <text evidence="1">The sequence shown here is derived from an EMBL/GenBank/DDBJ whole genome shotgun (WGS) entry which is preliminary data.</text>
</comment>
<evidence type="ECO:0000313" key="1">
    <source>
        <dbReference type="EMBL" id="MCW6537723.1"/>
    </source>
</evidence>
<dbReference type="EMBL" id="JANFAV010000031">
    <property type="protein sequence ID" value="MCW6537723.1"/>
    <property type="molecule type" value="Genomic_DNA"/>
</dbReference>
<reference evidence="1" key="1">
    <citation type="submission" date="2022-06" db="EMBL/GenBank/DDBJ databases">
        <title>Sphingomonas sp. nov. isolated from rhizosphere soil of tomato.</title>
        <authorList>
            <person name="Dong H."/>
            <person name="Gao R."/>
        </authorList>
    </citation>
    <scope>NUCLEOTIDE SEQUENCE</scope>
    <source>
        <strain evidence="1">MMSM24</strain>
    </source>
</reference>
<protein>
    <submittedName>
        <fullName evidence="1">Uncharacterized protein</fullName>
    </submittedName>
</protein>
<name>A0AA42CWE4_9SPHN</name>
<organism evidence="1 2">
    <name type="scientific">Sphingomonas lycopersici</name>
    <dbReference type="NCBI Taxonomy" id="2951807"/>
    <lineage>
        <taxon>Bacteria</taxon>
        <taxon>Pseudomonadati</taxon>
        <taxon>Pseudomonadota</taxon>
        <taxon>Alphaproteobacteria</taxon>
        <taxon>Sphingomonadales</taxon>
        <taxon>Sphingomonadaceae</taxon>
        <taxon>Sphingomonas</taxon>
    </lineage>
</organism>